<sequence length="755" mass="85258">MAHGSELEVVQEDLLLQKLSKLQTVELWRVHWGLIQNLHENIPPIPPHWLWSADSCKTAKIMQRCYDKEVALKVLTRVLKLIGQHSQGLHLSDTIKLLEPITTPKLGPDFVKMNRRLLISRMQRPDAILDSLQSYQILNNANSHSEPFLVQELGDNPPKDKDPSGTSVLTDMLDFLTSDEFRCFQWLVKDYITKEAHDLFNEEAPERQTMQLFLQKYFGLKQAETIARNVILSIVPVLSVCIPEEEGTSQRSSYIRVDADATMVEATPETHDDGNMFRLVSQQPGVSRCHLTGLLLEGFGDVVYEMVPWDLDFLSSKGLRPAGPLYRFRVLKGSFHRLYLPHCQLLQDSGQHFLSVVHITKDHMDLMSPVEVTDSHVIVNVSSFSCFGLVTKAAYVAPINGLVLLFSMSTNSSLFVLLLPRNVSLTQVQREWKRRIGAEYVEVIPDCELIPNQTYKLSGKPVAFIQPESSKFVNYSDYNNFLPSFQVQLADGVSQVELQLKSEEAPHSLIAWLFGSTNRVVWSRTVQLRAAAASTVFADESVDVSLLLIDTLNSLTSDDFKTFQHHLHYQSDSIPVSWLETAGRTRTVELMVQRYHTEGATEVTTEILKKMKCNQLADQLQKSSCQIVSPRGCLTAVQEAFQPFLHYISDFVTCRPVNLPVGPEKDCRCQDAASRCLLDSLQAYQILNNANRDVINIYAICKDKARALLDLVLWKGDKAVLLCSQPIGAIPSWEIIHPGTRRVQMFPVVGQGLHH</sequence>
<dbReference type="EMBL" id="JAUPFM010000012">
    <property type="protein sequence ID" value="KAK2835121.1"/>
    <property type="molecule type" value="Genomic_DNA"/>
</dbReference>
<keyword evidence="5" id="KW-0395">Inflammatory response</keyword>
<evidence type="ECO:0000313" key="10">
    <source>
        <dbReference type="Proteomes" id="UP001187415"/>
    </source>
</evidence>
<gene>
    <name evidence="9" type="ORF">Q5P01_015605</name>
</gene>
<dbReference type="GO" id="GO:0006954">
    <property type="term" value="P:inflammatory response"/>
    <property type="evidence" value="ECO:0007669"/>
    <property type="project" value="UniProtKB-KW"/>
</dbReference>
<evidence type="ECO:0000259" key="7">
    <source>
        <dbReference type="PROSITE" id="PS50824"/>
    </source>
</evidence>
<evidence type="ECO:0000259" key="8">
    <source>
        <dbReference type="PROSITE" id="PS51830"/>
    </source>
</evidence>
<keyword evidence="4" id="KW-0391">Immunity</keyword>
<comment type="subcellular location">
    <subcellularLocation>
        <location evidence="1">Cytoplasm</location>
        <location evidence="1">Cytosol</location>
    </subcellularLocation>
</comment>
<name>A0AA88SFE5_CHASR</name>
<evidence type="ECO:0000256" key="4">
    <source>
        <dbReference type="ARBA" id="ARBA00022859"/>
    </source>
</evidence>
<feature type="domain" description="FIIND" evidence="8">
    <location>
        <begin position="257"/>
        <end position="540"/>
    </location>
</feature>
<dbReference type="Proteomes" id="UP001187415">
    <property type="component" value="Unassembled WGS sequence"/>
</dbReference>
<dbReference type="GO" id="GO:0005829">
    <property type="term" value="C:cytosol"/>
    <property type="evidence" value="ECO:0007669"/>
    <property type="project" value="UniProtKB-SubCell"/>
</dbReference>
<protein>
    <submittedName>
        <fullName evidence="9">Uncharacterized protein</fullName>
    </submittedName>
</protein>
<comment type="caution">
    <text evidence="9">The sequence shown here is derived from an EMBL/GenBank/DDBJ whole genome shotgun (WGS) entry which is preliminary data.</text>
</comment>
<dbReference type="PROSITE" id="PS50209">
    <property type="entry name" value="CARD"/>
    <property type="match status" value="1"/>
</dbReference>
<dbReference type="CDD" id="cd08321">
    <property type="entry name" value="Pyrin_ASC-like"/>
    <property type="match status" value="1"/>
</dbReference>
<dbReference type="InterPro" id="IPR051249">
    <property type="entry name" value="NLRP_Inflammasome"/>
</dbReference>
<dbReference type="PANTHER" id="PTHR46985:SF2">
    <property type="entry name" value="APOPTOSIS-ASSOCIATED SPECK-LIKE PROTEIN CONTAINING A CARD"/>
    <property type="match status" value="1"/>
</dbReference>
<dbReference type="Pfam" id="PF13553">
    <property type="entry name" value="FIIND"/>
    <property type="match status" value="1"/>
</dbReference>
<dbReference type="SMART" id="SM01289">
    <property type="entry name" value="PYRIN"/>
    <property type="match status" value="2"/>
</dbReference>
<evidence type="ECO:0000256" key="3">
    <source>
        <dbReference type="ARBA" id="ARBA00022588"/>
    </source>
</evidence>
<dbReference type="InterPro" id="IPR011029">
    <property type="entry name" value="DEATH-like_dom_sf"/>
</dbReference>
<keyword evidence="2" id="KW-0963">Cytoplasm</keyword>
<dbReference type="SUPFAM" id="SSF47986">
    <property type="entry name" value="DEATH domain"/>
    <property type="match status" value="2"/>
</dbReference>
<dbReference type="InterPro" id="IPR025307">
    <property type="entry name" value="FIIND_dom"/>
</dbReference>
<reference evidence="9" key="1">
    <citation type="submission" date="2023-07" db="EMBL/GenBank/DDBJ databases">
        <title>Chromosome-level Genome Assembly of Striped Snakehead (Channa striata).</title>
        <authorList>
            <person name="Liu H."/>
        </authorList>
    </citation>
    <scope>NUCLEOTIDE SEQUENCE</scope>
    <source>
        <strain evidence="9">Gz</strain>
        <tissue evidence="9">Muscle</tissue>
    </source>
</reference>
<organism evidence="9 10">
    <name type="scientific">Channa striata</name>
    <name type="common">Snakehead murrel</name>
    <name type="synonym">Ophicephalus striatus</name>
    <dbReference type="NCBI Taxonomy" id="64152"/>
    <lineage>
        <taxon>Eukaryota</taxon>
        <taxon>Metazoa</taxon>
        <taxon>Chordata</taxon>
        <taxon>Craniata</taxon>
        <taxon>Vertebrata</taxon>
        <taxon>Euteleostomi</taxon>
        <taxon>Actinopterygii</taxon>
        <taxon>Neopterygii</taxon>
        <taxon>Teleostei</taxon>
        <taxon>Neoteleostei</taxon>
        <taxon>Acanthomorphata</taxon>
        <taxon>Anabantaria</taxon>
        <taxon>Anabantiformes</taxon>
        <taxon>Channoidei</taxon>
        <taxon>Channidae</taxon>
        <taxon>Channa</taxon>
    </lineage>
</organism>
<keyword evidence="3" id="KW-0399">Innate immunity</keyword>
<evidence type="ECO:0000256" key="1">
    <source>
        <dbReference type="ARBA" id="ARBA00004514"/>
    </source>
</evidence>
<evidence type="ECO:0000256" key="2">
    <source>
        <dbReference type="ARBA" id="ARBA00022490"/>
    </source>
</evidence>
<dbReference type="AlphaFoldDB" id="A0AA88SFE5"/>
<accession>A0AA88SFE5</accession>
<dbReference type="InterPro" id="IPR004020">
    <property type="entry name" value="DAPIN"/>
</dbReference>
<feature type="domain" description="Pyrin" evidence="7">
    <location>
        <begin position="548"/>
        <end position="626"/>
    </location>
</feature>
<keyword evidence="10" id="KW-1185">Reference proteome</keyword>
<dbReference type="Pfam" id="PF02758">
    <property type="entry name" value="PYRIN"/>
    <property type="match status" value="2"/>
</dbReference>
<evidence type="ECO:0000313" key="9">
    <source>
        <dbReference type="EMBL" id="KAK2835121.1"/>
    </source>
</evidence>
<dbReference type="Pfam" id="PF23679">
    <property type="entry name" value="UPA-FIIND"/>
    <property type="match status" value="1"/>
</dbReference>
<dbReference type="Gene3D" id="1.10.533.10">
    <property type="entry name" value="Death Domain, Fas"/>
    <property type="match status" value="3"/>
</dbReference>
<feature type="domain" description="CARD" evidence="6">
    <location>
        <begin position="677"/>
        <end position="719"/>
    </location>
</feature>
<dbReference type="GO" id="GO:0042981">
    <property type="term" value="P:regulation of apoptotic process"/>
    <property type="evidence" value="ECO:0007669"/>
    <property type="project" value="InterPro"/>
</dbReference>
<dbReference type="PROSITE" id="PS51830">
    <property type="entry name" value="FIIND"/>
    <property type="match status" value="1"/>
</dbReference>
<dbReference type="GO" id="GO:0045087">
    <property type="term" value="P:innate immune response"/>
    <property type="evidence" value="ECO:0007669"/>
    <property type="project" value="UniProtKB-KW"/>
</dbReference>
<proteinExistence type="predicted"/>
<dbReference type="PANTHER" id="PTHR46985">
    <property type="entry name" value="NACHT, LRR AND PYD DOMAINS-CONTAINING PROTEIN 1"/>
    <property type="match status" value="1"/>
</dbReference>
<dbReference type="PROSITE" id="PS50824">
    <property type="entry name" value="DAPIN"/>
    <property type="match status" value="1"/>
</dbReference>
<evidence type="ECO:0000259" key="6">
    <source>
        <dbReference type="PROSITE" id="PS50209"/>
    </source>
</evidence>
<evidence type="ECO:0000256" key="5">
    <source>
        <dbReference type="ARBA" id="ARBA00023198"/>
    </source>
</evidence>
<dbReference type="InterPro" id="IPR001315">
    <property type="entry name" value="CARD"/>
</dbReference>